<evidence type="ECO:0000256" key="3">
    <source>
        <dbReference type="ARBA" id="ARBA00022692"/>
    </source>
</evidence>
<reference evidence="13" key="1">
    <citation type="submission" date="2025-08" db="UniProtKB">
        <authorList>
            <consortium name="RefSeq"/>
        </authorList>
    </citation>
    <scope>IDENTIFICATION</scope>
    <source>
        <tissue evidence="13">Whole sample</tissue>
    </source>
</reference>
<feature type="compositionally biased region" description="Basic and acidic residues" evidence="9">
    <location>
        <begin position="664"/>
        <end position="677"/>
    </location>
</feature>
<feature type="region of interest" description="Disordered" evidence="9">
    <location>
        <begin position="486"/>
        <end position="525"/>
    </location>
</feature>
<feature type="transmembrane region" description="Helical" evidence="10">
    <location>
        <begin position="247"/>
        <end position="268"/>
    </location>
</feature>
<evidence type="ECO:0000256" key="1">
    <source>
        <dbReference type="ARBA" id="ARBA00004651"/>
    </source>
</evidence>
<dbReference type="CDD" id="cd00637">
    <property type="entry name" value="7tm_classA_rhodopsin-like"/>
    <property type="match status" value="1"/>
</dbReference>
<feature type="region of interest" description="Disordered" evidence="9">
    <location>
        <begin position="444"/>
        <end position="471"/>
    </location>
</feature>
<keyword evidence="2" id="KW-1003">Cell membrane</keyword>
<dbReference type="PRINTS" id="PR00237">
    <property type="entry name" value="GPCRRHODOPSN"/>
</dbReference>
<keyword evidence="8" id="KW-0807">Transducer</keyword>
<dbReference type="OrthoDB" id="10070371at2759"/>
<dbReference type="GO" id="GO:0004930">
    <property type="term" value="F:G protein-coupled receptor activity"/>
    <property type="evidence" value="ECO:0007669"/>
    <property type="project" value="UniProtKB-KW"/>
</dbReference>
<organism evidence="12 13">
    <name type="scientific">Crassostrea virginica</name>
    <name type="common">Eastern oyster</name>
    <dbReference type="NCBI Taxonomy" id="6565"/>
    <lineage>
        <taxon>Eukaryota</taxon>
        <taxon>Metazoa</taxon>
        <taxon>Spiralia</taxon>
        <taxon>Lophotrochozoa</taxon>
        <taxon>Mollusca</taxon>
        <taxon>Bivalvia</taxon>
        <taxon>Autobranchia</taxon>
        <taxon>Pteriomorphia</taxon>
        <taxon>Ostreida</taxon>
        <taxon>Ostreoidea</taxon>
        <taxon>Ostreidae</taxon>
        <taxon>Crassostrea</taxon>
    </lineage>
</organism>
<dbReference type="Pfam" id="PF00001">
    <property type="entry name" value="7tm_1"/>
    <property type="match status" value="1"/>
</dbReference>
<evidence type="ECO:0000256" key="4">
    <source>
        <dbReference type="ARBA" id="ARBA00022989"/>
    </source>
</evidence>
<dbReference type="InterPro" id="IPR000276">
    <property type="entry name" value="GPCR_Rhodpsn"/>
</dbReference>
<feature type="transmembrane region" description="Helical" evidence="10">
    <location>
        <begin position="186"/>
        <end position="211"/>
    </location>
</feature>
<dbReference type="PANTHER" id="PTHR22752">
    <property type="entry name" value="G PROTEIN-COUPLED RECEPTOR"/>
    <property type="match status" value="1"/>
</dbReference>
<feature type="region of interest" description="Disordered" evidence="9">
    <location>
        <begin position="569"/>
        <end position="597"/>
    </location>
</feature>
<feature type="region of interest" description="Disordered" evidence="9">
    <location>
        <begin position="533"/>
        <end position="552"/>
    </location>
</feature>
<dbReference type="GO" id="GO:0005886">
    <property type="term" value="C:plasma membrane"/>
    <property type="evidence" value="ECO:0007669"/>
    <property type="project" value="UniProtKB-SubCell"/>
</dbReference>
<accession>A0A8B8AEB6</accession>
<feature type="domain" description="G-protein coupled receptors family 1 profile" evidence="11">
    <location>
        <begin position="41"/>
        <end position="310"/>
    </location>
</feature>
<dbReference type="InterPro" id="IPR017452">
    <property type="entry name" value="GPCR_Rhodpsn_7TM"/>
</dbReference>
<feature type="transmembrane region" description="Helical" evidence="10">
    <location>
        <begin position="143"/>
        <end position="166"/>
    </location>
</feature>
<keyword evidence="4 10" id="KW-1133">Transmembrane helix</keyword>
<feature type="transmembrane region" description="Helical" evidence="10">
    <location>
        <begin position="296"/>
        <end position="313"/>
    </location>
</feature>
<keyword evidence="5" id="KW-0297">G-protein coupled receptor</keyword>
<feature type="region of interest" description="Disordered" evidence="9">
    <location>
        <begin position="638"/>
        <end position="677"/>
    </location>
</feature>
<feature type="transmembrane region" description="Helical" evidence="10">
    <location>
        <begin position="104"/>
        <end position="122"/>
    </location>
</feature>
<dbReference type="PROSITE" id="PS50262">
    <property type="entry name" value="G_PROTEIN_RECEP_F1_2"/>
    <property type="match status" value="1"/>
</dbReference>
<evidence type="ECO:0000256" key="8">
    <source>
        <dbReference type="ARBA" id="ARBA00023224"/>
    </source>
</evidence>
<dbReference type="RefSeq" id="XP_022289525.1">
    <property type="nucleotide sequence ID" value="XM_022433817.1"/>
</dbReference>
<feature type="compositionally biased region" description="Basic and acidic residues" evidence="9">
    <location>
        <begin position="510"/>
        <end position="525"/>
    </location>
</feature>
<dbReference type="Gene3D" id="1.20.1070.10">
    <property type="entry name" value="Rhodopsin 7-helix transmembrane proteins"/>
    <property type="match status" value="1"/>
</dbReference>
<feature type="compositionally biased region" description="Basic and acidic residues" evidence="9">
    <location>
        <begin position="638"/>
        <end position="652"/>
    </location>
</feature>
<gene>
    <name evidence="13" type="primary">LOC111101363</name>
</gene>
<dbReference type="PANTHER" id="PTHR22752:SF1">
    <property type="entry name" value="G-PROTEIN COUPLED RECEPTOR 176"/>
    <property type="match status" value="1"/>
</dbReference>
<evidence type="ECO:0000256" key="7">
    <source>
        <dbReference type="ARBA" id="ARBA00023170"/>
    </source>
</evidence>
<name>A0A8B8AEB6_CRAVI</name>
<evidence type="ECO:0000256" key="2">
    <source>
        <dbReference type="ARBA" id="ARBA00022475"/>
    </source>
</evidence>
<dbReference type="Proteomes" id="UP000694844">
    <property type="component" value="Chromosome 6"/>
</dbReference>
<proteinExistence type="predicted"/>
<dbReference type="GeneID" id="111101363"/>
<evidence type="ECO:0000256" key="10">
    <source>
        <dbReference type="SAM" id="Phobius"/>
    </source>
</evidence>
<evidence type="ECO:0000256" key="5">
    <source>
        <dbReference type="ARBA" id="ARBA00023040"/>
    </source>
</evidence>
<dbReference type="KEGG" id="cvn:111101363"/>
<keyword evidence="6 10" id="KW-0472">Membrane</keyword>
<keyword evidence="7" id="KW-0675">Receptor</keyword>
<comment type="subcellular location">
    <subcellularLocation>
        <location evidence="1">Cell membrane</location>
        <topology evidence="1">Multi-pass membrane protein</topology>
    </subcellularLocation>
</comment>
<feature type="transmembrane region" description="Helical" evidence="10">
    <location>
        <begin position="63"/>
        <end position="84"/>
    </location>
</feature>
<feature type="transmembrane region" description="Helical" evidence="10">
    <location>
        <begin position="28"/>
        <end position="51"/>
    </location>
</feature>
<protein>
    <submittedName>
        <fullName evidence="13">Uncharacterized protein LOC111101363</fullName>
    </submittedName>
</protein>
<dbReference type="AlphaFoldDB" id="A0A8B8AEB6"/>
<evidence type="ECO:0000256" key="6">
    <source>
        <dbReference type="ARBA" id="ARBA00023136"/>
    </source>
</evidence>
<feature type="compositionally biased region" description="Low complexity" evidence="9">
    <location>
        <begin position="496"/>
        <end position="509"/>
    </location>
</feature>
<feature type="compositionally biased region" description="Basic and acidic residues" evidence="9">
    <location>
        <begin position="569"/>
        <end position="581"/>
    </location>
</feature>
<feature type="compositionally biased region" description="Polar residues" evidence="9">
    <location>
        <begin position="533"/>
        <end position="543"/>
    </location>
</feature>
<sequence>MAATNASSLDNVTESSTTTSANDCTAKLVFLVIFMVIGLLGNIVLIVTIVCNIKRRKSAQQLFSLNLAIVNCLDCLFNMTFALISSTKSVSWSSKDFLCRLNSFFMNLIWIETILGLLFMTLDRMMATRHSDKYEQFQSMPRFVIMLIYTWVHSIAFSTPLLVGAIEVEVYEDVQICMMANNVSIIYTLIMALVCFLIPTIVSVIFFSLAIKVSCSEHSIHAKRSQNQYSKEVEEPRLLKELNGAKYAGILLFLWIIMEVPYIGAQLIRMFRYSDDLNINSSFQIPNTYTVDVSLVWFRFGFVIVLPILALLWKKELWQLFKNIILCRKSNLVIDLEIKLENSPNGDKIDMKCSDDKKHTKDDKNKEAFVHNSGFQVPVLFATSRGVHIQTGSDEESDYDYDDIKIKGRKCDVLGSQANLQGYEYETSDYDSCNELDPFSVSHPISAKKSSDVHPSLQKRSSSHPEVGKSNKIITAAATQVSVTTTSAADSGLDISSNTTKDNSSSSKTQEIEKACEQDIPSEDKIEEAKNKIINSEDSSFTTDCKHKQSDQPVMQEILPKEILKLHDESKTSETEVRDCSNNEAGNLMRHGKLKPIQSPLKVKGEVLSESEKGCEISPASSRHELYVKLPSLVSESKDIQETEREKNEEVRTPSACKLIDLPDDFHSSLKESQRQS</sequence>
<evidence type="ECO:0000313" key="12">
    <source>
        <dbReference type="Proteomes" id="UP000694844"/>
    </source>
</evidence>
<keyword evidence="12" id="KW-1185">Reference proteome</keyword>
<dbReference type="SUPFAM" id="SSF81321">
    <property type="entry name" value="Family A G protein-coupled receptor-like"/>
    <property type="match status" value="1"/>
</dbReference>
<evidence type="ECO:0000313" key="13">
    <source>
        <dbReference type="RefSeq" id="XP_022289525.1"/>
    </source>
</evidence>
<evidence type="ECO:0000259" key="11">
    <source>
        <dbReference type="PROSITE" id="PS50262"/>
    </source>
</evidence>
<keyword evidence="3 10" id="KW-0812">Transmembrane</keyword>
<evidence type="ECO:0000256" key="9">
    <source>
        <dbReference type="SAM" id="MobiDB-lite"/>
    </source>
</evidence>